<comment type="subcellular location">
    <subcellularLocation>
        <location evidence="1">Cell envelope</location>
    </subcellularLocation>
</comment>
<dbReference type="EMBL" id="JACBZO010000002">
    <property type="protein sequence ID" value="NYI42868.1"/>
    <property type="molecule type" value="Genomic_DNA"/>
</dbReference>
<dbReference type="RefSeq" id="WP_062076209.1">
    <property type="nucleotide sequence ID" value="NZ_BBRC01000020.1"/>
</dbReference>
<evidence type="ECO:0000256" key="3">
    <source>
        <dbReference type="SAM" id="SignalP"/>
    </source>
</evidence>
<dbReference type="PROSITE" id="PS51257">
    <property type="entry name" value="PROKAR_LIPOPROTEIN"/>
    <property type="match status" value="1"/>
</dbReference>
<dbReference type="Pfam" id="PF13407">
    <property type="entry name" value="Peripla_BP_4"/>
    <property type="match status" value="1"/>
</dbReference>
<dbReference type="InterPro" id="IPR050555">
    <property type="entry name" value="Bact_Solute-Bind_Prot2"/>
</dbReference>
<evidence type="ECO:0000256" key="1">
    <source>
        <dbReference type="ARBA" id="ARBA00004196"/>
    </source>
</evidence>
<evidence type="ECO:0000259" key="4">
    <source>
        <dbReference type="Pfam" id="PF13407"/>
    </source>
</evidence>
<dbReference type="AlphaFoldDB" id="A0A7Z0CLF4"/>
<name>A0A7Z0CLF4_9MICO</name>
<dbReference type="InterPro" id="IPR028082">
    <property type="entry name" value="Peripla_BP_I"/>
</dbReference>
<dbReference type="PANTHER" id="PTHR30036">
    <property type="entry name" value="D-XYLOSE-BINDING PERIPLASMIC PROTEIN"/>
    <property type="match status" value="1"/>
</dbReference>
<keyword evidence="2 3" id="KW-0732">Signal</keyword>
<proteinExistence type="predicted"/>
<feature type="domain" description="Periplasmic binding protein" evidence="4">
    <location>
        <begin position="53"/>
        <end position="314"/>
    </location>
</feature>
<reference evidence="5 6" key="1">
    <citation type="submission" date="2020-07" db="EMBL/GenBank/DDBJ databases">
        <title>Sequencing the genomes of 1000 actinobacteria strains.</title>
        <authorList>
            <person name="Klenk H.-P."/>
        </authorList>
    </citation>
    <scope>NUCLEOTIDE SEQUENCE [LARGE SCALE GENOMIC DNA]</scope>
    <source>
        <strain evidence="5 6">DSM 19970</strain>
    </source>
</reference>
<feature type="signal peptide" evidence="3">
    <location>
        <begin position="1"/>
        <end position="22"/>
    </location>
</feature>
<evidence type="ECO:0000313" key="6">
    <source>
        <dbReference type="Proteomes" id="UP000547973"/>
    </source>
</evidence>
<dbReference type="Gene3D" id="3.40.50.2300">
    <property type="match status" value="2"/>
</dbReference>
<keyword evidence="6" id="KW-1185">Reference proteome</keyword>
<protein>
    <submittedName>
        <fullName evidence="5">D-xylose transport system substrate-binding protein</fullName>
    </submittedName>
</protein>
<dbReference type="InterPro" id="IPR025997">
    <property type="entry name" value="SBP_2_dom"/>
</dbReference>
<dbReference type="SUPFAM" id="SSF53822">
    <property type="entry name" value="Periplasmic binding protein-like I"/>
    <property type="match status" value="1"/>
</dbReference>
<dbReference type="PANTHER" id="PTHR30036:SF1">
    <property type="entry name" value="D-XYLOSE-BINDING PERIPLASMIC PROTEIN"/>
    <property type="match status" value="1"/>
</dbReference>
<dbReference type="Proteomes" id="UP000547973">
    <property type="component" value="Unassembled WGS sequence"/>
</dbReference>
<sequence>MLRSITKQTLAASVLAVGLAFLAGCSSTSVPNGTSVATGGSATPSVGAAGKVALLLPESKTARYEARDKPTFTNALAAACANCELLYYNADGDANKQLSQAQSALTNGAKVLVIDPVDSTAAASIVAAAKAQNAKVISYDRLVLNADLDYAVKFDNVAQGKVQATALVDKLRADGKASGSIVMINGSSTDANSAPLKQGAHSVLDSSGYEIAAEYDTPDWSPDKAQNEMQQAITKLGAANIVGVYVANDGMASGAIAALKSAGVSPLPPVTGLDAGVDSIQRIIAGDQYQTTYLNVEQEATAAAKLAAAVISGAPVKDLVGQSINNGLKDVPALLLVPTSVTMSNLKAVIIDSGYLTVSSICTGDYLKACTAAGLS</sequence>
<organism evidence="5 6">
    <name type="scientific">Demequina lutea</name>
    <dbReference type="NCBI Taxonomy" id="431489"/>
    <lineage>
        <taxon>Bacteria</taxon>
        <taxon>Bacillati</taxon>
        <taxon>Actinomycetota</taxon>
        <taxon>Actinomycetes</taxon>
        <taxon>Micrococcales</taxon>
        <taxon>Demequinaceae</taxon>
        <taxon>Demequina</taxon>
    </lineage>
</organism>
<dbReference type="OrthoDB" id="9773673at2"/>
<evidence type="ECO:0000256" key="2">
    <source>
        <dbReference type="ARBA" id="ARBA00022729"/>
    </source>
</evidence>
<dbReference type="GO" id="GO:0030288">
    <property type="term" value="C:outer membrane-bounded periplasmic space"/>
    <property type="evidence" value="ECO:0007669"/>
    <property type="project" value="TreeGrafter"/>
</dbReference>
<comment type="caution">
    <text evidence="5">The sequence shown here is derived from an EMBL/GenBank/DDBJ whole genome shotgun (WGS) entry which is preliminary data.</text>
</comment>
<gene>
    <name evidence="5" type="ORF">BKA03_003042</name>
</gene>
<evidence type="ECO:0000313" key="5">
    <source>
        <dbReference type="EMBL" id="NYI42868.1"/>
    </source>
</evidence>
<feature type="chain" id="PRO_5038490470" evidence="3">
    <location>
        <begin position="23"/>
        <end position="376"/>
    </location>
</feature>
<dbReference type="GO" id="GO:0030246">
    <property type="term" value="F:carbohydrate binding"/>
    <property type="evidence" value="ECO:0007669"/>
    <property type="project" value="TreeGrafter"/>
</dbReference>
<accession>A0A7Z0CLF4</accession>